<evidence type="ECO:0000256" key="1">
    <source>
        <dbReference type="SAM" id="MobiDB-lite"/>
    </source>
</evidence>
<feature type="compositionally biased region" description="Polar residues" evidence="1">
    <location>
        <begin position="54"/>
        <end position="64"/>
    </location>
</feature>
<proteinExistence type="predicted"/>
<comment type="caution">
    <text evidence="2">The sequence shown here is derived from an EMBL/GenBank/DDBJ whole genome shotgun (WGS) entry which is preliminary data.</text>
</comment>
<feature type="compositionally biased region" description="Low complexity" evidence="1">
    <location>
        <begin position="145"/>
        <end position="165"/>
    </location>
</feature>
<reference evidence="2 3" key="1">
    <citation type="submission" date="2017-12" db="EMBL/GenBank/DDBJ databases">
        <title>Comparative genomics of Botrytis spp.</title>
        <authorList>
            <person name="Valero-Jimenez C.A."/>
            <person name="Tapia P."/>
            <person name="Veloso J."/>
            <person name="Silva-Moreno E."/>
            <person name="Staats M."/>
            <person name="Valdes J.H."/>
            <person name="Van Kan J.A.L."/>
        </authorList>
    </citation>
    <scope>NUCLEOTIDE SEQUENCE [LARGE SCALE GENOMIC DNA]</scope>
    <source>
        <strain evidence="2 3">Bp0003</strain>
    </source>
</reference>
<gene>
    <name evidence="2" type="ORF">BPAE_0098g00050</name>
</gene>
<dbReference type="EMBL" id="PQXI01000098">
    <property type="protein sequence ID" value="TGO24616.1"/>
    <property type="molecule type" value="Genomic_DNA"/>
</dbReference>
<protein>
    <submittedName>
        <fullName evidence="2">Uncharacterized protein</fullName>
    </submittedName>
</protein>
<feature type="compositionally biased region" description="Low complexity" evidence="1">
    <location>
        <begin position="67"/>
        <end position="78"/>
    </location>
</feature>
<evidence type="ECO:0000313" key="2">
    <source>
        <dbReference type="EMBL" id="TGO24616.1"/>
    </source>
</evidence>
<feature type="region of interest" description="Disordered" evidence="1">
    <location>
        <begin position="114"/>
        <end position="194"/>
    </location>
</feature>
<sequence length="228" mass="24977">MENNNSTLRSMFTLGDCGAAIGRQCSRLWGSHRNDRDDLEAYIPGQTEPGPSIRDSNNLTSRPTPKSRPGSRGLSSRLPHPPISSQAQIYHRSYPDRQTALENGTARYSTQLTRFQQNTQPPTRYPIPSPSTHRTSADSRNIATPGRSSRPSSSSSQIPSGPSSSRFRESTRKSYSRGTQRIRAGSSSTVLRPNGYAYVSTNESARCGTAGSIASHQLDNSRYGKEDV</sequence>
<feature type="compositionally biased region" description="Polar residues" evidence="1">
    <location>
        <begin position="130"/>
        <end position="142"/>
    </location>
</feature>
<organism evidence="2 3">
    <name type="scientific">Botrytis paeoniae</name>
    <dbReference type="NCBI Taxonomy" id="278948"/>
    <lineage>
        <taxon>Eukaryota</taxon>
        <taxon>Fungi</taxon>
        <taxon>Dikarya</taxon>
        <taxon>Ascomycota</taxon>
        <taxon>Pezizomycotina</taxon>
        <taxon>Leotiomycetes</taxon>
        <taxon>Helotiales</taxon>
        <taxon>Sclerotiniaceae</taxon>
        <taxon>Botrytis</taxon>
    </lineage>
</organism>
<accession>A0A4Z1FIW3</accession>
<feature type="region of interest" description="Disordered" evidence="1">
    <location>
        <begin position="40"/>
        <end position="90"/>
    </location>
</feature>
<keyword evidence="3" id="KW-1185">Reference proteome</keyword>
<evidence type="ECO:0000313" key="3">
    <source>
        <dbReference type="Proteomes" id="UP000297910"/>
    </source>
</evidence>
<dbReference type="AlphaFoldDB" id="A0A4Z1FIW3"/>
<name>A0A4Z1FIW3_9HELO</name>
<dbReference type="Proteomes" id="UP000297910">
    <property type="component" value="Unassembled WGS sequence"/>
</dbReference>